<dbReference type="Proteomes" id="UP000694941">
    <property type="component" value="Unplaced"/>
</dbReference>
<evidence type="ECO:0000313" key="3">
    <source>
        <dbReference type="RefSeq" id="XP_022237972.1"/>
    </source>
</evidence>
<protein>
    <submittedName>
        <fullName evidence="3">Uncharacterized protein LOC111085099</fullName>
    </submittedName>
</protein>
<accession>A0ABM1S2W7</accession>
<feature type="region of interest" description="Disordered" evidence="1">
    <location>
        <begin position="580"/>
        <end position="600"/>
    </location>
</feature>
<dbReference type="GeneID" id="111085099"/>
<proteinExistence type="predicted"/>
<dbReference type="Pfam" id="PF10384">
    <property type="entry name" value="Scm3"/>
    <property type="match status" value="1"/>
</dbReference>
<sequence length="786" mass="89137">MKSVTSLSGSRKKNKKMKDILDLLTMQSKARYLCSIDSIIRKYEYLAQQEEIADEIDLYKLEIAEDRGFVRKIQDGRLGFITSARFEKTPEEKLCFKELKQLAFERKQSSQNLHSKKRHAYHKKTKGKSSARLISNFDLESPESIIYNKGFKEDSTKELTFSGTDTYKKSKEKTINDSSEALNTDFQQTPVKEPVINQIKLSSWEEFLSESIKEGYLSADNDNFSNSSTTGFNELSSTENLTFSEMDKYKITEEQSENGSSVICGTAFKQTPVGAPNILCGTKNLFYSQKNESEQGREKESKLIESKLMRKVKDLSICSQNSPDREHTPISPSLTSSISRTRLYHPRLPDPCRLEPSFFKKVHNSHTDDFFYTSVSDNDTSHFNHLGSYSKIQRKYSAAPYDKNSRDLFEKSESYCSNMLTLNCPSVKGNPHSQFKTQVDNDLCQKQYPIRRSQILESPGTPLVGSQNNNNTKSDSQIQLDTVGDVLTKHFPVNEYSVKASENVSQSDDSVIEMIPNHNITFTSCSFSPHSKRNLLKDSESCITFISNKTKNSKENHILSSPDIVQCDFSPILAGESNGFDTLKPLQKDREKPQPKPFPNVTENYKMFSKHQMKIGLFHKFRSLDENGLIHSLNSQKAYNTDSLKTAEYSKISVNIPNLINSNRSLTLTDNISNSVVLKSNSSMRSNPFSDSLSYQSSEVLEHCHLGDSFLTLQDSSIEAIKGFSPSVGLKKLSLHTPKKREFSTSKLKTNDSLIDNSIRKSPKKEMLLKYGKGSKRSLTENFFLI</sequence>
<reference evidence="3" key="1">
    <citation type="submission" date="2025-08" db="UniProtKB">
        <authorList>
            <consortium name="RefSeq"/>
        </authorList>
    </citation>
    <scope>IDENTIFICATION</scope>
    <source>
        <tissue evidence="3">Muscle</tissue>
    </source>
</reference>
<name>A0ABM1S2W7_LIMPO</name>
<dbReference type="RefSeq" id="XP_022237972.1">
    <property type="nucleotide sequence ID" value="XM_022382264.1"/>
</dbReference>
<dbReference type="InterPro" id="IPR018465">
    <property type="entry name" value="Scm3/HJURP"/>
</dbReference>
<gene>
    <name evidence="3" type="primary">LOC111085099</name>
</gene>
<evidence type="ECO:0000256" key="1">
    <source>
        <dbReference type="SAM" id="MobiDB-lite"/>
    </source>
</evidence>
<organism evidence="2 3">
    <name type="scientific">Limulus polyphemus</name>
    <name type="common">Atlantic horseshoe crab</name>
    <dbReference type="NCBI Taxonomy" id="6850"/>
    <lineage>
        <taxon>Eukaryota</taxon>
        <taxon>Metazoa</taxon>
        <taxon>Ecdysozoa</taxon>
        <taxon>Arthropoda</taxon>
        <taxon>Chelicerata</taxon>
        <taxon>Merostomata</taxon>
        <taxon>Xiphosura</taxon>
        <taxon>Limulidae</taxon>
        <taxon>Limulus</taxon>
    </lineage>
</organism>
<evidence type="ECO:0000313" key="2">
    <source>
        <dbReference type="Proteomes" id="UP000694941"/>
    </source>
</evidence>
<keyword evidence="2" id="KW-1185">Reference proteome</keyword>